<dbReference type="GO" id="GO:0005829">
    <property type="term" value="C:cytosol"/>
    <property type="evidence" value="ECO:0007669"/>
    <property type="project" value="TreeGrafter"/>
</dbReference>
<dbReference type="EMBL" id="OOIN01000005">
    <property type="protein sequence ID" value="SPO22948.1"/>
    <property type="molecule type" value="Genomic_DNA"/>
</dbReference>
<dbReference type="GO" id="GO:0005634">
    <property type="term" value="C:nucleus"/>
    <property type="evidence" value="ECO:0007669"/>
    <property type="project" value="TreeGrafter"/>
</dbReference>
<evidence type="ECO:0000313" key="3">
    <source>
        <dbReference type="EMBL" id="SPO22948.1"/>
    </source>
</evidence>
<reference evidence="3 4" key="1">
    <citation type="submission" date="2018-03" db="EMBL/GenBank/DDBJ databases">
        <authorList>
            <person name="Guldener U."/>
        </authorList>
    </citation>
    <scope>NUCLEOTIDE SEQUENCE [LARGE SCALE GENOMIC DNA]</scope>
    <source>
        <strain evidence="3 4">NBRC100155</strain>
    </source>
</reference>
<dbReference type="Pfam" id="PF06825">
    <property type="entry name" value="HSBP1"/>
    <property type="match status" value="1"/>
</dbReference>
<dbReference type="InterPro" id="IPR009643">
    <property type="entry name" value="HS1-bd"/>
</dbReference>
<dbReference type="Gene3D" id="1.20.5.430">
    <property type="match status" value="1"/>
</dbReference>
<dbReference type="PANTHER" id="PTHR19424">
    <property type="entry name" value="HEAT SHOCK FACTOR BINDING PROTEIN 1"/>
    <property type="match status" value="1"/>
</dbReference>
<evidence type="ECO:0000313" key="4">
    <source>
        <dbReference type="Proteomes" id="UP000324022"/>
    </source>
</evidence>
<protein>
    <recommendedName>
        <fullName evidence="5">Heat shock factor binding protein 1</fullName>
    </recommendedName>
</protein>
<evidence type="ECO:0000256" key="2">
    <source>
        <dbReference type="SAM" id="MobiDB-lite"/>
    </source>
</evidence>
<dbReference type="OrthoDB" id="4159489at2759"/>
<name>A0A5C3DXI9_9BASI</name>
<dbReference type="Proteomes" id="UP000324022">
    <property type="component" value="Unassembled WGS sequence"/>
</dbReference>
<comment type="similarity">
    <text evidence="1">Belongs to the HSBP1 family.</text>
</comment>
<proteinExistence type="inferred from homology"/>
<organism evidence="3 4">
    <name type="scientific">Ustilago trichophora</name>
    <dbReference type="NCBI Taxonomy" id="86804"/>
    <lineage>
        <taxon>Eukaryota</taxon>
        <taxon>Fungi</taxon>
        <taxon>Dikarya</taxon>
        <taxon>Basidiomycota</taxon>
        <taxon>Ustilaginomycotina</taxon>
        <taxon>Ustilaginomycetes</taxon>
        <taxon>Ustilaginales</taxon>
        <taxon>Ustilaginaceae</taxon>
        <taxon>Ustilago</taxon>
    </lineage>
</organism>
<dbReference type="PANTHER" id="PTHR19424:SF0">
    <property type="entry name" value="HEAT SHOCK FACTOR BINDING PROTEIN 1"/>
    <property type="match status" value="1"/>
</dbReference>
<dbReference type="GO" id="GO:0003714">
    <property type="term" value="F:transcription corepressor activity"/>
    <property type="evidence" value="ECO:0007669"/>
    <property type="project" value="InterPro"/>
</dbReference>
<feature type="compositionally biased region" description="Low complexity" evidence="2">
    <location>
        <begin position="10"/>
        <end position="40"/>
    </location>
</feature>
<dbReference type="AlphaFoldDB" id="A0A5C3DXI9"/>
<evidence type="ECO:0000256" key="1">
    <source>
        <dbReference type="ARBA" id="ARBA00006349"/>
    </source>
</evidence>
<feature type="region of interest" description="Disordered" evidence="2">
    <location>
        <begin position="1"/>
        <end position="53"/>
    </location>
</feature>
<evidence type="ECO:0008006" key="5">
    <source>
        <dbReference type="Google" id="ProtNLM"/>
    </source>
</evidence>
<gene>
    <name evidence="3" type="ORF">UTRI_01626</name>
</gene>
<accession>A0A5C3DXI9</accession>
<dbReference type="GO" id="GO:0070370">
    <property type="term" value="P:cellular heat acclimation"/>
    <property type="evidence" value="ECO:0007669"/>
    <property type="project" value="TreeGrafter"/>
</dbReference>
<keyword evidence="4" id="KW-1185">Reference proteome</keyword>
<sequence length="116" mass="12083">MSTATLQHPTASAATTSASASASTSSHTETANPSTTTTAPKDPSSALQAPEISSPHQLIDWVDTVLGQLESRFDDMNGQVTARMNEMSGRIDALESSIQDLIHGTLSPVTATNEAQ</sequence>